<proteinExistence type="predicted"/>
<keyword evidence="3" id="KW-0238">DNA-binding</keyword>
<dbReference type="InterPro" id="IPR036390">
    <property type="entry name" value="WH_DNA-bd_sf"/>
</dbReference>
<sequence>MSEPVRADLGLAKAMANPLRQRMLRELELLGEATSTVLAERLGVTTGGTSYNLRILAKHGLVEEVPERARGRERWWRHVRRDVRFDRRGEQDPEMRSTIDDLQRLWLAEDLEMFARFDAVRHELGVWSDAVPFSRGSIQVTPGELAAFFEDYLTLLKKYQRPANRIPDGARTVQTRFVAFPDPDPDTDPGTTTDPEDDTTHTA</sequence>
<dbReference type="SMART" id="SM00418">
    <property type="entry name" value="HTH_ARSR"/>
    <property type="match status" value="1"/>
</dbReference>
<name>A0A7W9M1J6_9PSEU</name>
<evidence type="ECO:0000259" key="2">
    <source>
        <dbReference type="SMART" id="SM00418"/>
    </source>
</evidence>
<evidence type="ECO:0000313" key="4">
    <source>
        <dbReference type="Proteomes" id="UP000552097"/>
    </source>
</evidence>
<gene>
    <name evidence="3" type="ORF">F4560_003827</name>
</gene>
<dbReference type="AlphaFoldDB" id="A0A7W9M1J6"/>
<dbReference type="GO" id="GO:0003700">
    <property type="term" value="F:DNA-binding transcription factor activity"/>
    <property type="evidence" value="ECO:0007669"/>
    <property type="project" value="InterPro"/>
</dbReference>
<evidence type="ECO:0000313" key="3">
    <source>
        <dbReference type="EMBL" id="MBB5804059.1"/>
    </source>
</evidence>
<feature type="domain" description="HTH arsR-type" evidence="2">
    <location>
        <begin position="10"/>
        <end position="92"/>
    </location>
</feature>
<evidence type="ECO:0000256" key="1">
    <source>
        <dbReference type="SAM" id="MobiDB-lite"/>
    </source>
</evidence>
<dbReference type="GO" id="GO:0003677">
    <property type="term" value="F:DNA binding"/>
    <property type="evidence" value="ECO:0007669"/>
    <property type="project" value="UniProtKB-KW"/>
</dbReference>
<dbReference type="InterPro" id="IPR011991">
    <property type="entry name" value="ArsR-like_HTH"/>
</dbReference>
<dbReference type="InterPro" id="IPR036388">
    <property type="entry name" value="WH-like_DNA-bd_sf"/>
</dbReference>
<protein>
    <submittedName>
        <fullName evidence="3">DNA-binding transcriptional ArsR family regulator</fullName>
    </submittedName>
</protein>
<dbReference type="InterPro" id="IPR001845">
    <property type="entry name" value="HTH_ArsR_DNA-bd_dom"/>
</dbReference>
<dbReference type="RefSeq" id="WP_184921737.1">
    <property type="nucleotide sequence ID" value="NZ_JACHMO010000001.1"/>
</dbReference>
<dbReference type="Proteomes" id="UP000552097">
    <property type="component" value="Unassembled WGS sequence"/>
</dbReference>
<comment type="caution">
    <text evidence="3">The sequence shown here is derived from an EMBL/GenBank/DDBJ whole genome shotgun (WGS) entry which is preliminary data.</text>
</comment>
<dbReference type="Gene3D" id="1.10.10.10">
    <property type="entry name" value="Winged helix-like DNA-binding domain superfamily/Winged helix DNA-binding domain"/>
    <property type="match status" value="1"/>
</dbReference>
<dbReference type="EMBL" id="JACHMO010000001">
    <property type="protein sequence ID" value="MBB5804059.1"/>
    <property type="molecule type" value="Genomic_DNA"/>
</dbReference>
<organism evidence="3 4">
    <name type="scientific">Saccharothrix ecbatanensis</name>
    <dbReference type="NCBI Taxonomy" id="1105145"/>
    <lineage>
        <taxon>Bacteria</taxon>
        <taxon>Bacillati</taxon>
        <taxon>Actinomycetota</taxon>
        <taxon>Actinomycetes</taxon>
        <taxon>Pseudonocardiales</taxon>
        <taxon>Pseudonocardiaceae</taxon>
        <taxon>Saccharothrix</taxon>
    </lineage>
</organism>
<dbReference type="CDD" id="cd00090">
    <property type="entry name" value="HTH_ARSR"/>
    <property type="match status" value="1"/>
</dbReference>
<keyword evidence="4" id="KW-1185">Reference proteome</keyword>
<dbReference type="SUPFAM" id="SSF46785">
    <property type="entry name" value="Winged helix' DNA-binding domain"/>
    <property type="match status" value="1"/>
</dbReference>
<accession>A0A7W9M1J6</accession>
<reference evidence="3 4" key="1">
    <citation type="submission" date="2020-08" db="EMBL/GenBank/DDBJ databases">
        <title>Sequencing the genomes of 1000 actinobacteria strains.</title>
        <authorList>
            <person name="Klenk H.-P."/>
        </authorList>
    </citation>
    <scope>NUCLEOTIDE SEQUENCE [LARGE SCALE GENOMIC DNA]</scope>
    <source>
        <strain evidence="3 4">DSM 45486</strain>
    </source>
</reference>
<dbReference type="Pfam" id="PF12840">
    <property type="entry name" value="HTH_20"/>
    <property type="match status" value="1"/>
</dbReference>
<feature type="region of interest" description="Disordered" evidence="1">
    <location>
        <begin position="178"/>
        <end position="203"/>
    </location>
</feature>